<evidence type="ECO:0000313" key="2">
    <source>
        <dbReference type="EMBL" id="SDH54810.1"/>
    </source>
</evidence>
<gene>
    <name evidence="2" type="ORF">SAMN05421846_101110</name>
</gene>
<feature type="chain" id="PRO_5011512280" description="Lipoprotein" evidence="1">
    <location>
        <begin position="21"/>
        <end position="169"/>
    </location>
</feature>
<keyword evidence="1" id="KW-0732">Signal</keyword>
<sequence length="169" mass="19268">MKKCFAVLLLILSLSCSKSSNINYSFDNILSYKDTIFIKSRFADCGEWGGHNEIIKIYSEKEQTKLVYTRYRVDCGVRDSTGLIVQNEETKKNIVLSISQKAGLMNYINNVMQYKFMENEFGNSGNSFSVEDSENQLKISHYGSSSILMENYNDLMNKLGFPSVIVKSE</sequence>
<dbReference type="AlphaFoldDB" id="A0A1G8DBV2"/>
<feature type="signal peptide" evidence="1">
    <location>
        <begin position="1"/>
        <end position="20"/>
    </location>
</feature>
<keyword evidence="3" id="KW-1185">Reference proteome</keyword>
<evidence type="ECO:0008006" key="4">
    <source>
        <dbReference type="Google" id="ProtNLM"/>
    </source>
</evidence>
<proteinExistence type="predicted"/>
<protein>
    <recommendedName>
        <fullName evidence="4">Lipoprotein</fullName>
    </recommendedName>
</protein>
<accession>A0A1G8DBV2</accession>
<dbReference type="Proteomes" id="UP000198869">
    <property type="component" value="Unassembled WGS sequence"/>
</dbReference>
<dbReference type="OrthoDB" id="881550at2"/>
<dbReference type="PROSITE" id="PS51257">
    <property type="entry name" value="PROKAR_LIPOPROTEIN"/>
    <property type="match status" value="1"/>
</dbReference>
<dbReference type="STRING" id="311334.SAMN05421846_101110"/>
<name>A0A1G8DBV2_9FLAO</name>
<evidence type="ECO:0000313" key="3">
    <source>
        <dbReference type="Proteomes" id="UP000198869"/>
    </source>
</evidence>
<reference evidence="3" key="1">
    <citation type="submission" date="2016-10" db="EMBL/GenBank/DDBJ databases">
        <authorList>
            <person name="Varghese N."/>
            <person name="Submissions S."/>
        </authorList>
    </citation>
    <scope>NUCLEOTIDE SEQUENCE [LARGE SCALE GENOMIC DNA]</scope>
    <source>
        <strain evidence="3">DSM 17071</strain>
    </source>
</reference>
<evidence type="ECO:0000256" key="1">
    <source>
        <dbReference type="SAM" id="SignalP"/>
    </source>
</evidence>
<dbReference type="EMBL" id="FNDW01000001">
    <property type="protein sequence ID" value="SDH54810.1"/>
    <property type="molecule type" value="Genomic_DNA"/>
</dbReference>
<organism evidence="2 3">
    <name type="scientific">Chryseobacterium taeanense</name>
    <dbReference type="NCBI Taxonomy" id="311334"/>
    <lineage>
        <taxon>Bacteria</taxon>
        <taxon>Pseudomonadati</taxon>
        <taxon>Bacteroidota</taxon>
        <taxon>Flavobacteriia</taxon>
        <taxon>Flavobacteriales</taxon>
        <taxon>Weeksellaceae</taxon>
        <taxon>Chryseobacterium group</taxon>
        <taxon>Chryseobacterium</taxon>
    </lineage>
</organism>
<dbReference type="RefSeq" id="WP_089853164.1">
    <property type="nucleotide sequence ID" value="NZ_FNDW01000001.1"/>
</dbReference>